<feature type="signal peptide" evidence="1">
    <location>
        <begin position="1"/>
        <end position="22"/>
    </location>
</feature>
<evidence type="ECO:0008006" key="4">
    <source>
        <dbReference type="Google" id="ProtNLM"/>
    </source>
</evidence>
<evidence type="ECO:0000313" key="3">
    <source>
        <dbReference type="Proteomes" id="UP000246410"/>
    </source>
</evidence>
<accession>A0A317NVU3</accession>
<dbReference type="AlphaFoldDB" id="A0A317NVU3"/>
<protein>
    <recommendedName>
        <fullName evidence="4">PH domain-containing protein</fullName>
    </recommendedName>
</protein>
<gene>
    <name evidence="2" type="ORF">DFR69_102156</name>
</gene>
<keyword evidence="3" id="KW-1185">Reference proteome</keyword>
<reference evidence="2 3" key="1">
    <citation type="submission" date="2018-05" db="EMBL/GenBank/DDBJ databases">
        <title>Genomic Encyclopedia of Type Strains, Phase IV (KMG-IV): sequencing the most valuable type-strain genomes for metagenomic binning, comparative biology and taxonomic classification.</title>
        <authorList>
            <person name="Goeker M."/>
        </authorList>
    </citation>
    <scope>NUCLEOTIDE SEQUENCE [LARGE SCALE GENOMIC DNA]</scope>
    <source>
        <strain evidence="2 3">DSM 44717</strain>
    </source>
</reference>
<dbReference type="EMBL" id="QGTL01000002">
    <property type="protein sequence ID" value="PWV79097.1"/>
    <property type="molecule type" value="Genomic_DNA"/>
</dbReference>
<dbReference type="RefSeq" id="WP_167456156.1">
    <property type="nucleotide sequence ID" value="NZ_QGTL01000002.1"/>
</dbReference>
<name>A0A317NVU3_9NOCA</name>
<evidence type="ECO:0000313" key="2">
    <source>
        <dbReference type="EMBL" id="PWV79097.1"/>
    </source>
</evidence>
<keyword evidence="1" id="KW-0732">Signal</keyword>
<dbReference type="PROSITE" id="PS51257">
    <property type="entry name" value="PROKAR_LIPOPROTEIN"/>
    <property type="match status" value="1"/>
</dbReference>
<dbReference type="Proteomes" id="UP000246410">
    <property type="component" value="Unassembled WGS sequence"/>
</dbReference>
<evidence type="ECO:0000256" key="1">
    <source>
        <dbReference type="SAM" id="SignalP"/>
    </source>
</evidence>
<feature type="chain" id="PRO_5039166746" description="PH domain-containing protein" evidence="1">
    <location>
        <begin position="23"/>
        <end position="47"/>
    </location>
</feature>
<organism evidence="2 3">
    <name type="scientific">Nocardia neocaledoniensis</name>
    <dbReference type="NCBI Taxonomy" id="236511"/>
    <lineage>
        <taxon>Bacteria</taxon>
        <taxon>Bacillati</taxon>
        <taxon>Actinomycetota</taxon>
        <taxon>Actinomycetes</taxon>
        <taxon>Mycobacteriales</taxon>
        <taxon>Nocardiaceae</taxon>
        <taxon>Nocardia</taxon>
    </lineage>
</organism>
<sequence>MRFTLPAVVALTAALLTGCSLYAEGPDQDERDRWSRVIESAIEDFPG</sequence>
<proteinExistence type="predicted"/>
<comment type="caution">
    <text evidence="2">The sequence shown here is derived from an EMBL/GenBank/DDBJ whole genome shotgun (WGS) entry which is preliminary data.</text>
</comment>